<keyword evidence="1" id="KW-1133">Transmembrane helix</keyword>
<reference evidence="2 3" key="1">
    <citation type="submission" date="2013-11" db="EMBL/GenBank/DDBJ databases">
        <title>Genome sequencing of Stegodyphus mimosarum.</title>
        <authorList>
            <person name="Bechsgaard J."/>
        </authorList>
    </citation>
    <scope>NUCLEOTIDE SEQUENCE [LARGE SCALE GENOMIC DNA]</scope>
</reference>
<feature type="non-terminal residue" evidence="2">
    <location>
        <position position="93"/>
    </location>
</feature>
<keyword evidence="3" id="KW-1185">Reference proteome</keyword>
<protein>
    <submittedName>
        <fullName evidence="2">Uncharacterized protein</fullName>
    </submittedName>
</protein>
<name>A0A087TK33_STEMI</name>
<proteinExistence type="predicted"/>
<dbReference type="AlphaFoldDB" id="A0A087TK33"/>
<dbReference type="EMBL" id="KK115585">
    <property type="protein sequence ID" value="KFM65472.1"/>
    <property type="molecule type" value="Genomic_DNA"/>
</dbReference>
<evidence type="ECO:0000256" key="1">
    <source>
        <dbReference type="SAM" id="Phobius"/>
    </source>
</evidence>
<organism evidence="2 3">
    <name type="scientific">Stegodyphus mimosarum</name>
    <name type="common">African social velvet spider</name>
    <dbReference type="NCBI Taxonomy" id="407821"/>
    <lineage>
        <taxon>Eukaryota</taxon>
        <taxon>Metazoa</taxon>
        <taxon>Ecdysozoa</taxon>
        <taxon>Arthropoda</taxon>
        <taxon>Chelicerata</taxon>
        <taxon>Arachnida</taxon>
        <taxon>Araneae</taxon>
        <taxon>Araneomorphae</taxon>
        <taxon>Entelegynae</taxon>
        <taxon>Eresoidea</taxon>
        <taxon>Eresidae</taxon>
        <taxon>Stegodyphus</taxon>
    </lineage>
</organism>
<accession>A0A087TK33</accession>
<evidence type="ECO:0000313" key="3">
    <source>
        <dbReference type="Proteomes" id="UP000054359"/>
    </source>
</evidence>
<feature type="transmembrane region" description="Helical" evidence="1">
    <location>
        <begin position="37"/>
        <end position="58"/>
    </location>
</feature>
<dbReference type="Proteomes" id="UP000054359">
    <property type="component" value="Unassembled WGS sequence"/>
</dbReference>
<evidence type="ECO:0000313" key="2">
    <source>
        <dbReference type="EMBL" id="KFM65472.1"/>
    </source>
</evidence>
<gene>
    <name evidence="2" type="ORF">X975_03253</name>
</gene>
<keyword evidence="1" id="KW-0812">Transmembrane</keyword>
<keyword evidence="1" id="KW-0472">Membrane</keyword>
<sequence>MKSAVSRGYGVLSCISEGIKNDIINIVAHVAPWHGTILVRIGVVVFTLMPFALFPWMYEKSLLYMILLASVREGPSSVVLIQVVAGYCLSSYP</sequence>